<dbReference type="EMBL" id="JBHSJF010000006">
    <property type="protein sequence ID" value="MFC5068050.1"/>
    <property type="molecule type" value="Genomic_DNA"/>
</dbReference>
<proteinExistence type="predicted"/>
<dbReference type="RefSeq" id="WP_114957551.1">
    <property type="nucleotide sequence ID" value="NZ_JBHSJF010000006.1"/>
</dbReference>
<evidence type="ECO:0000313" key="1">
    <source>
        <dbReference type="EMBL" id="MFC5068050.1"/>
    </source>
</evidence>
<gene>
    <name evidence="1" type="ORF">ACFPFW_08465</name>
</gene>
<sequence>MTKTNTIYLTRSGEHWQLRQESRRPEIFATRDAALKAALMISQSDKAEAVKVELCGPGKETIYFFAFPGTVTFN</sequence>
<dbReference type="Proteomes" id="UP001595796">
    <property type="component" value="Unassembled WGS sequence"/>
</dbReference>
<name>A0ABV9Z2T1_9HYPH</name>
<protein>
    <recommendedName>
        <fullName evidence="3">DUF2188 domain-containing protein</fullName>
    </recommendedName>
</protein>
<keyword evidence="2" id="KW-1185">Reference proteome</keyword>
<organism evidence="1 2">
    <name type="scientific">Flaviflagellibacter deserti</name>
    <dbReference type="NCBI Taxonomy" id="2267266"/>
    <lineage>
        <taxon>Bacteria</taxon>
        <taxon>Pseudomonadati</taxon>
        <taxon>Pseudomonadota</taxon>
        <taxon>Alphaproteobacteria</taxon>
        <taxon>Hyphomicrobiales</taxon>
        <taxon>Flaviflagellibacter</taxon>
    </lineage>
</organism>
<evidence type="ECO:0008006" key="3">
    <source>
        <dbReference type="Google" id="ProtNLM"/>
    </source>
</evidence>
<comment type="caution">
    <text evidence="1">The sequence shown here is derived from an EMBL/GenBank/DDBJ whole genome shotgun (WGS) entry which is preliminary data.</text>
</comment>
<reference evidence="2" key="1">
    <citation type="journal article" date="2019" name="Int. J. Syst. Evol. Microbiol.">
        <title>The Global Catalogue of Microorganisms (GCM) 10K type strain sequencing project: providing services to taxonomists for standard genome sequencing and annotation.</title>
        <authorList>
            <consortium name="The Broad Institute Genomics Platform"/>
            <consortium name="The Broad Institute Genome Sequencing Center for Infectious Disease"/>
            <person name="Wu L."/>
            <person name="Ma J."/>
        </authorList>
    </citation>
    <scope>NUCLEOTIDE SEQUENCE [LARGE SCALE GENOMIC DNA]</scope>
    <source>
        <strain evidence="2">CGMCC 1.16444</strain>
    </source>
</reference>
<evidence type="ECO:0000313" key="2">
    <source>
        <dbReference type="Proteomes" id="UP001595796"/>
    </source>
</evidence>
<accession>A0ABV9Z2T1</accession>